<dbReference type="ExpressionAtlas" id="A0A2K3NFL6">
    <property type="expression patterns" value="baseline"/>
</dbReference>
<sequence length="180" mass="19428">MRGEITIQRTAKEIAKQDLVIQQNMYAIHGGRAGLQTLTKQQIAKEKCKSGQIVAAIYDKLEVELNGTIARYLSQACKVMKSHGSGCCCDSVDRAMWFGAGAVLMVLVPIWGGGGWSLEADCELRRICLESSGISTGLVCVFFGGLEAEEGLSKNKIRNGPLIDLFTAMSGNNSSCTIYI</sequence>
<reference evidence="1 2" key="1">
    <citation type="journal article" date="2014" name="Am. J. Bot.">
        <title>Genome assembly and annotation for red clover (Trifolium pratense; Fabaceae).</title>
        <authorList>
            <person name="Istvanek J."/>
            <person name="Jaros M."/>
            <person name="Krenek A."/>
            <person name="Repkova J."/>
        </authorList>
    </citation>
    <scope>NUCLEOTIDE SEQUENCE [LARGE SCALE GENOMIC DNA]</scope>
    <source>
        <strain evidence="2">cv. Tatra</strain>
        <tissue evidence="1">Young leaves</tissue>
    </source>
</reference>
<accession>A0A2K3NFL6</accession>
<reference evidence="1 2" key="2">
    <citation type="journal article" date="2017" name="Front. Plant Sci.">
        <title>Gene Classification and Mining of Molecular Markers Useful in Red Clover (Trifolium pratense) Breeding.</title>
        <authorList>
            <person name="Istvanek J."/>
            <person name="Dluhosova J."/>
            <person name="Dluhos P."/>
            <person name="Patkova L."/>
            <person name="Nedelnik J."/>
            <person name="Repkova J."/>
        </authorList>
    </citation>
    <scope>NUCLEOTIDE SEQUENCE [LARGE SCALE GENOMIC DNA]</scope>
    <source>
        <strain evidence="2">cv. Tatra</strain>
        <tissue evidence="1">Young leaves</tissue>
    </source>
</reference>
<comment type="caution">
    <text evidence="1">The sequence shown here is derived from an EMBL/GenBank/DDBJ whole genome shotgun (WGS) entry which is preliminary data.</text>
</comment>
<evidence type="ECO:0000313" key="2">
    <source>
        <dbReference type="Proteomes" id="UP000236291"/>
    </source>
</evidence>
<protein>
    <submittedName>
        <fullName evidence="1">Uncharacterized protein</fullName>
    </submittedName>
</protein>
<gene>
    <name evidence="1" type="ORF">L195_g025138</name>
</gene>
<name>A0A2K3NFL6_TRIPR</name>
<organism evidence="1 2">
    <name type="scientific">Trifolium pratense</name>
    <name type="common">Red clover</name>
    <dbReference type="NCBI Taxonomy" id="57577"/>
    <lineage>
        <taxon>Eukaryota</taxon>
        <taxon>Viridiplantae</taxon>
        <taxon>Streptophyta</taxon>
        <taxon>Embryophyta</taxon>
        <taxon>Tracheophyta</taxon>
        <taxon>Spermatophyta</taxon>
        <taxon>Magnoliopsida</taxon>
        <taxon>eudicotyledons</taxon>
        <taxon>Gunneridae</taxon>
        <taxon>Pentapetalae</taxon>
        <taxon>rosids</taxon>
        <taxon>fabids</taxon>
        <taxon>Fabales</taxon>
        <taxon>Fabaceae</taxon>
        <taxon>Papilionoideae</taxon>
        <taxon>50 kb inversion clade</taxon>
        <taxon>NPAAA clade</taxon>
        <taxon>Hologalegina</taxon>
        <taxon>IRL clade</taxon>
        <taxon>Trifolieae</taxon>
        <taxon>Trifolium</taxon>
    </lineage>
</organism>
<feature type="non-terminal residue" evidence="1">
    <location>
        <position position="180"/>
    </location>
</feature>
<dbReference type="EMBL" id="ASHM01020599">
    <property type="protein sequence ID" value="PNY01835.1"/>
    <property type="molecule type" value="Genomic_DNA"/>
</dbReference>
<dbReference type="AlphaFoldDB" id="A0A2K3NFL6"/>
<proteinExistence type="predicted"/>
<dbReference type="Proteomes" id="UP000236291">
    <property type="component" value="Unassembled WGS sequence"/>
</dbReference>
<evidence type="ECO:0000313" key="1">
    <source>
        <dbReference type="EMBL" id="PNY01835.1"/>
    </source>
</evidence>